<dbReference type="Pfam" id="PF13577">
    <property type="entry name" value="SnoaL_4"/>
    <property type="match status" value="1"/>
</dbReference>
<protein>
    <submittedName>
        <fullName evidence="3">Nuclear transport factor 2 family protein</fullName>
    </submittedName>
</protein>
<dbReference type="SUPFAM" id="SSF54427">
    <property type="entry name" value="NTF2-like"/>
    <property type="match status" value="1"/>
</dbReference>
<keyword evidence="1" id="KW-0175">Coiled coil</keyword>
<evidence type="ECO:0000256" key="1">
    <source>
        <dbReference type="SAM" id="Coils"/>
    </source>
</evidence>
<dbReference type="OrthoDB" id="4571298at2"/>
<evidence type="ECO:0000259" key="2">
    <source>
        <dbReference type="Pfam" id="PF13577"/>
    </source>
</evidence>
<evidence type="ECO:0000313" key="4">
    <source>
        <dbReference type="Proteomes" id="UP000298180"/>
    </source>
</evidence>
<evidence type="ECO:0000313" key="3">
    <source>
        <dbReference type="EMBL" id="TFZ05432.1"/>
    </source>
</evidence>
<dbReference type="Gene3D" id="3.10.450.50">
    <property type="match status" value="1"/>
</dbReference>
<dbReference type="EMBL" id="SMLM01000001">
    <property type="protein sequence ID" value="TFZ05432.1"/>
    <property type="molecule type" value="Genomic_DNA"/>
</dbReference>
<keyword evidence="4" id="KW-1185">Reference proteome</keyword>
<organism evidence="3 4">
    <name type="scientific">Ramlibacter henchirensis</name>
    <dbReference type="NCBI Taxonomy" id="204072"/>
    <lineage>
        <taxon>Bacteria</taxon>
        <taxon>Pseudomonadati</taxon>
        <taxon>Pseudomonadota</taxon>
        <taxon>Betaproteobacteria</taxon>
        <taxon>Burkholderiales</taxon>
        <taxon>Comamonadaceae</taxon>
        <taxon>Ramlibacter</taxon>
    </lineage>
</organism>
<dbReference type="Proteomes" id="UP000298180">
    <property type="component" value="Unassembled WGS sequence"/>
</dbReference>
<name>A0A4Z0C3B9_9BURK</name>
<dbReference type="InterPro" id="IPR032710">
    <property type="entry name" value="NTF2-like_dom_sf"/>
</dbReference>
<gene>
    <name evidence="3" type="ORF">EZ313_01810</name>
</gene>
<dbReference type="AlphaFoldDB" id="A0A4Z0C3B9"/>
<feature type="domain" description="SnoaL-like" evidence="2">
    <location>
        <begin position="29"/>
        <end position="165"/>
    </location>
</feature>
<sequence length="238" mass="27570">MTTDTQDGLLQRIAELEAGMAKLQRRVTTLEDTEQINKLTRMYGYYLDKALWDELLPLFTEDCEVEISALGVYVGRAQLETLFRKFLGQGPARSGPDGLLWGQMYNHMMVQGIVHVDDDGRHARGRWRSFMQLAEFRKYGRWGEGVETFEYGKNEAGQWRISRMHFYRTFHTPYEESWATAVSPKGGMLQNYPPDRPPTENYDPWPGVYIPPFHYANPITGRAWVPVPPAREEDKDQS</sequence>
<reference evidence="3 4" key="1">
    <citation type="submission" date="2019-03" db="EMBL/GenBank/DDBJ databases">
        <title>Ramlibacter henchirensis DSM 14656, whole genome shotgun sequence.</title>
        <authorList>
            <person name="Zhang X."/>
            <person name="Feng G."/>
            <person name="Zhu H."/>
        </authorList>
    </citation>
    <scope>NUCLEOTIDE SEQUENCE [LARGE SCALE GENOMIC DNA]</scope>
    <source>
        <strain evidence="3 4">DSM 14656</strain>
    </source>
</reference>
<dbReference type="InterPro" id="IPR037401">
    <property type="entry name" value="SnoaL-like"/>
</dbReference>
<accession>A0A4Z0C3B9</accession>
<comment type="caution">
    <text evidence="3">The sequence shown here is derived from an EMBL/GenBank/DDBJ whole genome shotgun (WGS) entry which is preliminary data.</text>
</comment>
<dbReference type="RefSeq" id="WP_135261513.1">
    <property type="nucleotide sequence ID" value="NZ_SMLM01000001.1"/>
</dbReference>
<proteinExistence type="predicted"/>
<feature type="coiled-coil region" evidence="1">
    <location>
        <begin position="6"/>
        <end position="33"/>
    </location>
</feature>